<gene>
    <name evidence="1" type="ORF">V7S43_002552</name>
</gene>
<organism evidence="1 2">
    <name type="scientific">Phytophthora oleae</name>
    <dbReference type="NCBI Taxonomy" id="2107226"/>
    <lineage>
        <taxon>Eukaryota</taxon>
        <taxon>Sar</taxon>
        <taxon>Stramenopiles</taxon>
        <taxon>Oomycota</taxon>
        <taxon>Peronosporomycetes</taxon>
        <taxon>Peronosporales</taxon>
        <taxon>Peronosporaceae</taxon>
        <taxon>Phytophthora</taxon>
    </lineage>
</organism>
<keyword evidence="2" id="KW-1185">Reference proteome</keyword>
<dbReference type="EMBL" id="JBIMZQ010000004">
    <property type="protein sequence ID" value="KAL3671884.1"/>
    <property type="molecule type" value="Genomic_DNA"/>
</dbReference>
<name>A0ABD3G3U3_9STRA</name>
<evidence type="ECO:0000313" key="2">
    <source>
        <dbReference type="Proteomes" id="UP001632037"/>
    </source>
</evidence>
<reference evidence="1 2" key="1">
    <citation type="submission" date="2024-09" db="EMBL/GenBank/DDBJ databases">
        <title>Genome sequencing and assembly of Phytophthora oleae, isolate VK10A, causative agent of rot of olive drupes.</title>
        <authorList>
            <person name="Conti Taguali S."/>
            <person name="Riolo M."/>
            <person name="La Spada F."/>
            <person name="Cacciola S.O."/>
            <person name="Dionisio G."/>
        </authorList>
    </citation>
    <scope>NUCLEOTIDE SEQUENCE [LARGE SCALE GENOMIC DNA]</scope>
    <source>
        <strain evidence="1 2">VK10A</strain>
    </source>
</reference>
<dbReference type="Proteomes" id="UP001632037">
    <property type="component" value="Unassembled WGS sequence"/>
</dbReference>
<proteinExistence type="predicted"/>
<accession>A0ABD3G3U3</accession>
<dbReference type="AlphaFoldDB" id="A0ABD3G3U3"/>
<comment type="caution">
    <text evidence="1">The sequence shown here is derived from an EMBL/GenBank/DDBJ whole genome shotgun (WGS) entry which is preliminary data.</text>
</comment>
<sequence>MQQEECLSRLCYVMLRDTLSQELLEFLDAEAIRPALDGTLHSLTFSRMLITWILIDNKRCCHKRWGTYSRKH</sequence>
<evidence type="ECO:0000313" key="1">
    <source>
        <dbReference type="EMBL" id="KAL3671884.1"/>
    </source>
</evidence>
<protein>
    <submittedName>
        <fullName evidence="1">Uncharacterized protein</fullName>
    </submittedName>
</protein>